<reference evidence="1" key="1">
    <citation type="submission" date="2016-04" db="EMBL/GenBank/DDBJ databases">
        <authorList>
            <person name="Evans L.H."/>
            <person name="Alamgir A."/>
            <person name="Owens N."/>
            <person name="Weber N.D."/>
            <person name="Virtaneva K."/>
            <person name="Barbian K."/>
            <person name="Babar A."/>
            <person name="Rosenke K."/>
        </authorList>
    </citation>
    <scope>NUCLEOTIDE SEQUENCE</scope>
    <source>
        <strain evidence="1">Nono1</strain>
    </source>
</reference>
<name>A0A1M4E531_9ACTN</name>
<dbReference type="Gene3D" id="2.70.98.10">
    <property type="match status" value="1"/>
</dbReference>
<protein>
    <submittedName>
        <fullName evidence="1">TIORF127 protein</fullName>
    </submittedName>
</protein>
<dbReference type="AlphaFoldDB" id="A0A1M4E531"/>
<dbReference type="InterPro" id="IPR014718">
    <property type="entry name" value="GH-type_carb-bd"/>
</dbReference>
<dbReference type="RefSeq" id="WP_225273046.1">
    <property type="nucleotide sequence ID" value="NZ_CP084058.1"/>
</dbReference>
<dbReference type="GO" id="GO:0030246">
    <property type="term" value="F:carbohydrate binding"/>
    <property type="evidence" value="ECO:0007669"/>
    <property type="project" value="InterPro"/>
</dbReference>
<dbReference type="InterPro" id="IPR027839">
    <property type="entry name" value="DUF4432"/>
</dbReference>
<dbReference type="EMBL" id="LT559118">
    <property type="protein sequence ID" value="SBO93882.1"/>
    <property type="molecule type" value="Genomic_DNA"/>
</dbReference>
<proteinExistence type="predicted"/>
<accession>A0A1M4E531</accession>
<dbReference type="Pfam" id="PF14486">
    <property type="entry name" value="DUF4432"/>
    <property type="match status" value="1"/>
</dbReference>
<evidence type="ECO:0000313" key="1">
    <source>
        <dbReference type="EMBL" id="SBO93882.1"/>
    </source>
</evidence>
<gene>
    <name evidence="1" type="ORF">BN4615_P3398</name>
</gene>
<organism evidence="1">
    <name type="scientific">Nonomuraea gerenzanensis</name>
    <dbReference type="NCBI Taxonomy" id="93944"/>
    <lineage>
        <taxon>Bacteria</taxon>
        <taxon>Bacillati</taxon>
        <taxon>Actinomycetota</taxon>
        <taxon>Actinomycetes</taxon>
        <taxon>Streptosporangiales</taxon>
        <taxon>Streptosporangiaceae</taxon>
        <taxon>Nonomuraea</taxon>
    </lineage>
</organism>
<sequence>MYERASSPRADGLYRVAVVNGRLGMRVAVEWRAAEFPYVFEWLNLRSGNYAAGPEPSTHHVSGDAAARQDGSMIWLGPQESRTYHTTFRVESAS</sequence>